<dbReference type="Gene3D" id="3.40.50.2300">
    <property type="match status" value="1"/>
</dbReference>
<evidence type="ECO:0000313" key="6">
    <source>
        <dbReference type="EMBL" id="TRO83668.1"/>
    </source>
</evidence>
<dbReference type="InterPro" id="IPR050595">
    <property type="entry name" value="Bact_response_regulator"/>
</dbReference>
<feature type="repeat" description="TPR" evidence="3">
    <location>
        <begin position="578"/>
        <end position="611"/>
    </location>
</feature>
<dbReference type="SUPFAM" id="SSF48452">
    <property type="entry name" value="TPR-like"/>
    <property type="match status" value="1"/>
</dbReference>
<evidence type="ECO:0000256" key="2">
    <source>
        <dbReference type="PROSITE-ProRule" id="PRU00169"/>
    </source>
</evidence>
<keyword evidence="7" id="KW-1185">Reference proteome</keyword>
<organism evidence="6 7">
    <name type="scientific">Trichloromonas acetexigens</name>
    <dbReference type="NCBI Taxonomy" id="38815"/>
    <lineage>
        <taxon>Bacteria</taxon>
        <taxon>Pseudomonadati</taxon>
        <taxon>Thermodesulfobacteriota</taxon>
        <taxon>Desulfuromonadia</taxon>
        <taxon>Desulfuromonadales</taxon>
        <taxon>Trichloromonadaceae</taxon>
        <taxon>Trichloromonas</taxon>
    </lineage>
</organism>
<accession>A0A550JKC6</accession>
<dbReference type="SMART" id="SM00028">
    <property type="entry name" value="TPR"/>
    <property type="match status" value="2"/>
</dbReference>
<name>A0A550JKC6_9BACT</name>
<dbReference type="InterPro" id="IPR001789">
    <property type="entry name" value="Sig_transdc_resp-reg_receiver"/>
</dbReference>
<evidence type="ECO:0000259" key="5">
    <source>
        <dbReference type="PROSITE" id="PS50110"/>
    </source>
</evidence>
<dbReference type="GO" id="GO:0000160">
    <property type="term" value="P:phosphorelay signal transduction system"/>
    <property type="evidence" value="ECO:0007669"/>
    <property type="project" value="InterPro"/>
</dbReference>
<dbReference type="Gene3D" id="1.10.287.110">
    <property type="entry name" value="DnaJ domain"/>
    <property type="match status" value="1"/>
</dbReference>
<evidence type="ECO:0000259" key="4">
    <source>
        <dbReference type="PROSITE" id="PS50076"/>
    </source>
</evidence>
<keyword evidence="1" id="KW-0597">Phosphoprotein</keyword>
<dbReference type="AlphaFoldDB" id="A0A550JKC6"/>
<dbReference type="PANTHER" id="PTHR44591:SF23">
    <property type="entry name" value="CHEY SUBFAMILY"/>
    <property type="match status" value="1"/>
</dbReference>
<feature type="domain" description="J" evidence="4">
    <location>
        <begin position="419"/>
        <end position="490"/>
    </location>
</feature>
<dbReference type="SMART" id="SM00448">
    <property type="entry name" value="REC"/>
    <property type="match status" value="1"/>
</dbReference>
<protein>
    <submittedName>
        <fullName evidence="6">Response regulator</fullName>
    </submittedName>
</protein>
<dbReference type="InterPro" id="IPR036869">
    <property type="entry name" value="J_dom_sf"/>
</dbReference>
<dbReference type="OrthoDB" id="7187989at2"/>
<comment type="caution">
    <text evidence="6">The sequence shown here is derived from an EMBL/GenBank/DDBJ whole genome shotgun (WGS) entry which is preliminary data.</text>
</comment>
<dbReference type="RefSeq" id="WP_092052244.1">
    <property type="nucleotide sequence ID" value="NZ_FOJJ01000001.1"/>
</dbReference>
<dbReference type="SUPFAM" id="SSF46565">
    <property type="entry name" value="Chaperone J-domain"/>
    <property type="match status" value="1"/>
</dbReference>
<keyword evidence="3" id="KW-0802">TPR repeat</keyword>
<dbReference type="PROSITE" id="PS50076">
    <property type="entry name" value="DNAJ_2"/>
    <property type="match status" value="1"/>
</dbReference>
<evidence type="ECO:0000313" key="7">
    <source>
        <dbReference type="Proteomes" id="UP000317155"/>
    </source>
</evidence>
<evidence type="ECO:0000256" key="1">
    <source>
        <dbReference type="ARBA" id="ARBA00022553"/>
    </source>
</evidence>
<comment type="caution">
    <text evidence="2">Lacks conserved residue(s) required for the propagation of feature annotation.</text>
</comment>
<proteinExistence type="predicted"/>
<dbReference type="Proteomes" id="UP000317155">
    <property type="component" value="Unassembled WGS sequence"/>
</dbReference>
<dbReference type="Gene3D" id="1.25.40.10">
    <property type="entry name" value="Tetratricopeptide repeat domain"/>
    <property type="match status" value="1"/>
</dbReference>
<gene>
    <name evidence="6" type="ORF">FL622_00350</name>
</gene>
<dbReference type="InterPro" id="IPR001623">
    <property type="entry name" value="DnaJ_domain"/>
</dbReference>
<reference evidence="6 7" key="1">
    <citation type="submission" date="2019-07" db="EMBL/GenBank/DDBJ databases">
        <title>Insights of Desulfuromonas acetexigens electromicrobiology.</title>
        <authorList>
            <person name="Katuri K."/>
            <person name="Sapireddy V."/>
            <person name="Shaw D.R."/>
            <person name="Saikaly P."/>
        </authorList>
    </citation>
    <scope>NUCLEOTIDE SEQUENCE [LARGE SCALE GENOMIC DNA]</scope>
    <source>
        <strain evidence="6 7">2873</strain>
    </source>
</reference>
<dbReference type="Pfam" id="PF00072">
    <property type="entry name" value="Response_reg"/>
    <property type="match status" value="1"/>
</dbReference>
<dbReference type="EMBL" id="VJVV01000001">
    <property type="protein sequence ID" value="TRO83668.1"/>
    <property type="molecule type" value="Genomic_DNA"/>
</dbReference>
<sequence length="646" mass="72153">MTTRVLLIEKNEKAAATLINYFRLVGVATERVNEPDDALARLSPRPPDLILLSLRPPARDAVDFLKTLRRSPQNRQIPILTLSSVYRGEPYVEILRKLGSVRHLETPFPMSQLLAAVRFVLPQLTTVAMPIHRHLRRAFLTRFTGTHRLHGLSGERTLVYFDGVPIHLAPGFFHDDLGRFLRHRNLISSEENGCLRAASGRGHDLLVQMGCLDHAELLQEKLLYLSEELIAGFSQPPTAVTEQAFPCPPGFQPLAVNLPEIFYQGYHRHGDLPAFRRQLANWGYRYPAVTGNYYRFINFLTLSEGEKRFLAGLDGKRPLRELLIGENGLEPLLLTLSALGMLCLSEEPTSAAPPPALPLRRFFNAPPTGEDDRPLENFADLLDAVPDVAGLPSAAGSPGEELPEPAEIAALLDGIRQKNYYEIFGMTPATFRSASLRDRYFHFTRRLAPTVLMRLSGETALQAQEILANVTTAYNTLADPVKKEAYDELLGQSPLPVAPDRLHAQVQAQAGLAYLERREWGAAEQALREACNLEPFNGAWLAHLAWALYCDSRGGAGQTRRDKARQTVNRALGLERSAHGHAYKGCMMFDSRQILEALDEFREALRLDPGLTLAREGLKQASVPKDGGFFRRLFPRREDTGRGIFP</sequence>
<dbReference type="InterPro" id="IPR011006">
    <property type="entry name" value="CheY-like_superfamily"/>
</dbReference>
<dbReference type="PROSITE" id="PS50005">
    <property type="entry name" value="TPR"/>
    <property type="match status" value="2"/>
</dbReference>
<feature type="repeat" description="TPR" evidence="3">
    <location>
        <begin position="504"/>
        <end position="537"/>
    </location>
</feature>
<dbReference type="PROSITE" id="PS50110">
    <property type="entry name" value="RESPONSE_REGULATORY"/>
    <property type="match status" value="1"/>
</dbReference>
<dbReference type="PANTHER" id="PTHR44591">
    <property type="entry name" value="STRESS RESPONSE REGULATOR PROTEIN 1"/>
    <property type="match status" value="1"/>
</dbReference>
<evidence type="ECO:0000256" key="3">
    <source>
        <dbReference type="PROSITE-ProRule" id="PRU00339"/>
    </source>
</evidence>
<dbReference type="InterPro" id="IPR019734">
    <property type="entry name" value="TPR_rpt"/>
</dbReference>
<dbReference type="InterPro" id="IPR011990">
    <property type="entry name" value="TPR-like_helical_dom_sf"/>
</dbReference>
<feature type="domain" description="Response regulatory" evidence="5">
    <location>
        <begin position="4"/>
        <end position="121"/>
    </location>
</feature>
<dbReference type="SUPFAM" id="SSF52172">
    <property type="entry name" value="CheY-like"/>
    <property type="match status" value="1"/>
</dbReference>